<name>A0A2J6PLF4_9HELO</name>
<accession>A0A2J6PLF4</accession>
<dbReference type="AlphaFoldDB" id="A0A2J6PLF4"/>
<evidence type="ECO:0000256" key="1">
    <source>
        <dbReference type="ARBA" id="ARBA00008324"/>
    </source>
</evidence>
<protein>
    <submittedName>
        <fullName evidence="4">Thioesterase/thiol ester dehydrase-isomerase</fullName>
    </submittedName>
</protein>
<proteinExistence type="inferred from homology"/>
<comment type="similarity">
    <text evidence="1">Belongs to the thioesterase PaaI family.</text>
</comment>
<keyword evidence="4" id="KW-0413">Isomerase</keyword>
<dbReference type="Proteomes" id="UP000235672">
    <property type="component" value="Unassembled WGS sequence"/>
</dbReference>
<organism evidence="4 5">
    <name type="scientific">Hyaloscypha hepaticicola</name>
    <dbReference type="NCBI Taxonomy" id="2082293"/>
    <lineage>
        <taxon>Eukaryota</taxon>
        <taxon>Fungi</taxon>
        <taxon>Dikarya</taxon>
        <taxon>Ascomycota</taxon>
        <taxon>Pezizomycotina</taxon>
        <taxon>Leotiomycetes</taxon>
        <taxon>Helotiales</taxon>
        <taxon>Hyaloscyphaceae</taxon>
        <taxon>Hyaloscypha</taxon>
    </lineage>
</organism>
<keyword evidence="5" id="KW-1185">Reference proteome</keyword>
<keyword evidence="2" id="KW-0378">Hydrolase</keyword>
<dbReference type="PANTHER" id="PTHR21660">
    <property type="entry name" value="THIOESTERASE SUPERFAMILY MEMBER-RELATED"/>
    <property type="match status" value="1"/>
</dbReference>
<gene>
    <name evidence="4" type="ORF">NA56DRAFT_365068</name>
</gene>
<feature type="domain" description="Thioesterase" evidence="3">
    <location>
        <begin position="54"/>
        <end position="128"/>
    </location>
</feature>
<dbReference type="InterPro" id="IPR039298">
    <property type="entry name" value="ACOT13"/>
</dbReference>
<reference evidence="4 5" key="1">
    <citation type="submission" date="2016-05" db="EMBL/GenBank/DDBJ databases">
        <title>A degradative enzymes factory behind the ericoid mycorrhizal symbiosis.</title>
        <authorList>
            <consortium name="DOE Joint Genome Institute"/>
            <person name="Martino E."/>
            <person name="Morin E."/>
            <person name="Grelet G."/>
            <person name="Kuo A."/>
            <person name="Kohler A."/>
            <person name="Daghino S."/>
            <person name="Barry K."/>
            <person name="Choi C."/>
            <person name="Cichocki N."/>
            <person name="Clum A."/>
            <person name="Copeland A."/>
            <person name="Hainaut M."/>
            <person name="Haridas S."/>
            <person name="Labutti K."/>
            <person name="Lindquist E."/>
            <person name="Lipzen A."/>
            <person name="Khouja H.-R."/>
            <person name="Murat C."/>
            <person name="Ohm R."/>
            <person name="Olson A."/>
            <person name="Spatafora J."/>
            <person name="Veneault-Fourrey C."/>
            <person name="Henrissat B."/>
            <person name="Grigoriev I."/>
            <person name="Martin F."/>
            <person name="Perotto S."/>
        </authorList>
    </citation>
    <scope>NUCLEOTIDE SEQUENCE [LARGE SCALE GENOMIC DNA]</scope>
    <source>
        <strain evidence="4 5">UAMH 7357</strain>
    </source>
</reference>
<evidence type="ECO:0000313" key="5">
    <source>
        <dbReference type="Proteomes" id="UP000235672"/>
    </source>
</evidence>
<dbReference type="SUPFAM" id="SSF54637">
    <property type="entry name" value="Thioesterase/thiol ester dehydrase-isomerase"/>
    <property type="match status" value="1"/>
</dbReference>
<dbReference type="InterPro" id="IPR006683">
    <property type="entry name" value="Thioestr_dom"/>
</dbReference>
<dbReference type="CDD" id="cd03443">
    <property type="entry name" value="PaaI_thioesterase"/>
    <property type="match status" value="1"/>
</dbReference>
<evidence type="ECO:0000313" key="4">
    <source>
        <dbReference type="EMBL" id="PMD14857.1"/>
    </source>
</evidence>
<dbReference type="PANTHER" id="PTHR21660:SF1">
    <property type="entry name" value="ACYL-COENZYME A THIOESTERASE 13"/>
    <property type="match status" value="1"/>
</dbReference>
<dbReference type="EMBL" id="KZ613518">
    <property type="protein sequence ID" value="PMD14857.1"/>
    <property type="molecule type" value="Genomic_DNA"/>
</dbReference>
<sequence>MSSPNSYTQSLTSSVLKTPIHTTLGITLTSQSLSPSPTAKIQFTTTAIHLTPSNTVHGGISSLLTDSACFLAVIPSLSEGESVATIASSFQILDAVPGEGRLYEVEGRVVRRGKKVVFCEGDVKCEGRLIAKGNLTKIVMKEKSKL</sequence>
<dbReference type="InterPro" id="IPR029069">
    <property type="entry name" value="HotDog_dom_sf"/>
</dbReference>
<dbReference type="Pfam" id="PF03061">
    <property type="entry name" value="4HBT"/>
    <property type="match status" value="1"/>
</dbReference>
<dbReference type="OrthoDB" id="46529at2759"/>
<dbReference type="GO" id="GO:0016853">
    <property type="term" value="F:isomerase activity"/>
    <property type="evidence" value="ECO:0007669"/>
    <property type="project" value="UniProtKB-KW"/>
</dbReference>
<dbReference type="GO" id="GO:0047617">
    <property type="term" value="F:fatty acyl-CoA hydrolase activity"/>
    <property type="evidence" value="ECO:0007669"/>
    <property type="project" value="InterPro"/>
</dbReference>
<dbReference type="Gene3D" id="3.10.129.10">
    <property type="entry name" value="Hotdog Thioesterase"/>
    <property type="match status" value="1"/>
</dbReference>
<dbReference type="STRING" id="1745343.A0A2J6PLF4"/>
<evidence type="ECO:0000256" key="2">
    <source>
        <dbReference type="ARBA" id="ARBA00022801"/>
    </source>
</evidence>
<evidence type="ECO:0000259" key="3">
    <source>
        <dbReference type="Pfam" id="PF03061"/>
    </source>
</evidence>